<evidence type="ECO:0000256" key="1">
    <source>
        <dbReference type="ARBA" id="ARBA00002475"/>
    </source>
</evidence>
<gene>
    <name evidence="10" type="primary">NOP12</name>
    <name evidence="10" type="ORF">LTR24_004826</name>
</gene>
<evidence type="ECO:0000313" key="11">
    <source>
        <dbReference type="Proteomes" id="UP001345013"/>
    </source>
</evidence>
<keyword evidence="11" id="KW-1185">Reference proteome</keyword>
<accession>A0ABR0KBN9</accession>
<feature type="compositionally biased region" description="Basic and acidic residues" evidence="8">
    <location>
        <begin position="473"/>
        <end position="486"/>
    </location>
</feature>
<feature type="compositionally biased region" description="Basic and acidic residues" evidence="8">
    <location>
        <begin position="431"/>
        <end position="455"/>
    </location>
</feature>
<dbReference type="InterPro" id="IPR012677">
    <property type="entry name" value="Nucleotide-bd_a/b_plait_sf"/>
</dbReference>
<dbReference type="Proteomes" id="UP001345013">
    <property type="component" value="Unassembled WGS sequence"/>
</dbReference>
<protein>
    <recommendedName>
        <fullName evidence="4">Nucleolar protein 12</fullName>
    </recommendedName>
</protein>
<name>A0ABR0KBN9_9EURO</name>
<feature type="compositionally biased region" description="Low complexity" evidence="8">
    <location>
        <begin position="505"/>
        <end position="519"/>
    </location>
</feature>
<dbReference type="SUPFAM" id="SSF54928">
    <property type="entry name" value="RNA-binding domain, RBD"/>
    <property type="match status" value="1"/>
</dbReference>
<evidence type="ECO:0000256" key="8">
    <source>
        <dbReference type="SAM" id="MobiDB-lite"/>
    </source>
</evidence>
<dbReference type="InterPro" id="IPR035979">
    <property type="entry name" value="RBD_domain_sf"/>
</dbReference>
<feature type="compositionally biased region" description="Basic and acidic residues" evidence="8">
    <location>
        <begin position="113"/>
        <end position="151"/>
    </location>
</feature>
<evidence type="ECO:0000313" key="10">
    <source>
        <dbReference type="EMBL" id="KAK5092786.1"/>
    </source>
</evidence>
<evidence type="ECO:0000256" key="2">
    <source>
        <dbReference type="ARBA" id="ARBA00004604"/>
    </source>
</evidence>
<feature type="domain" description="RRM" evidence="9">
    <location>
        <begin position="330"/>
        <end position="433"/>
    </location>
</feature>
<keyword evidence="6" id="KW-0539">Nucleus</keyword>
<evidence type="ECO:0000256" key="3">
    <source>
        <dbReference type="ARBA" id="ARBA00007077"/>
    </source>
</evidence>
<evidence type="ECO:0000256" key="6">
    <source>
        <dbReference type="ARBA" id="ARBA00023242"/>
    </source>
</evidence>
<dbReference type="Gene3D" id="3.30.70.330">
    <property type="match status" value="2"/>
</dbReference>
<evidence type="ECO:0000256" key="4">
    <source>
        <dbReference type="ARBA" id="ARBA00015520"/>
    </source>
</evidence>
<feature type="region of interest" description="Disordered" evidence="8">
    <location>
        <begin position="1"/>
        <end position="204"/>
    </location>
</feature>
<reference evidence="10 11" key="1">
    <citation type="submission" date="2023-08" db="EMBL/GenBank/DDBJ databases">
        <title>Black Yeasts Isolated from many extreme environments.</title>
        <authorList>
            <person name="Coleine C."/>
            <person name="Stajich J.E."/>
            <person name="Selbmann L."/>
        </authorList>
    </citation>
    <scope>NUCLEOTIDE SEQUENCE [LARGE SCALE GENOMIC DNA]</scope>
    <source>
        <strain evidence="10 11">CCFEE 5885</strain>
    </source>
</reference>
<dbReference type="PANTHER" id="PTHR23236:SF25">
    <property type="entry name" value="RNA-BINDING PROTEIN 34"/>
    <property type="match status" value="1"/>
</dbReference>
<feature type="region of interest" description="Disordered" evidence="8">
    <location>
        <begin position="426"/>
        <end position="531"/>
    </location>
</feature>
<dbReference type="EMBL" id="JAVRRG010000052">
    <property type="protein sequence ID" value="KAK5092786.1"/>
    <property type="molecule type" value="Genomic_DNA"/>
</dbReference>
<comment type="subcellular location">
    <subcellularLocation>
        <location evidence="2">Nucleus</location>
        <location evidence="2">Nucleolus</location>
    </subcellularLocation>
</comment>
<comment type="similarity">
    <text evidence="3">Belongs to the RRM RBM34 family.</text>
</comment>
<evidence type="ECO:0000256" key="7">
    <source>
        <dbReference type="PROSITE-ProRule" id="PRU00176"/>
    </source>
</evidence>
<dbReference type="PROSITE" id="PS50102">
    <property type="entry name" value="RRM"/>
    <property type="match status" value="1"/>
</dbReference>
<feature type="compositionally biased region" description="Basic residues" evidence="8">
    <location>
        <begin position="495"/>
        <end position="504"/>
    </location>
</feature>
<feature type="compositionally biased region" description="Low complexity" evidence="8">
    <location>
        <begin position="13"/>
        <end position="29"/>
    </location>
</feature>
<feature type="compositionally biased region" description="Acidic residues" evidence="8">
    <location>
        <begin position="70"/>
        <end position="92"/>
    </location>
</feature>
<proteinExistence type="inferred from homology"/>
<sequence length="531" mass="58353">MAKTKTKVKSDETPTTTASTSASSTFDPTLAALFASSSGPVALPPRPVISYGRPAKAVANTDTATKPDAVVEEAGSDAESDVSSADEEESSSESEGGIALEESNERPRKRRRVDANDDLESKYLNKLVREEEQEQRQRNRKATKDSASLKESEDEDVEGDDAGDSDLNSDLVDISDDEVERAQKKDRIAEDGNEALPKHESLSGTAHELEAEKTSRTCFLGNVATSVIKSKSAKKALILHLRSALAEKHHEKVESLRFRSTAFVSDAGPKRAAYAKKELMDETMKSTNAYVVLNTQAAARKVARLNGSVVLDRYLRVDHLGNPSRQDHKRCVFVGNLSFVDEAAATDEPEQDEKKRKRAKEPADVEEGLWRSFQKCGKVESVKVVRDKETRISKGFAYVQFLDENAVESALLLDGKKFPPMLPRPLRVSRAKREMKKERRNVDSGRNGQRRDSAPRGRVGGAREQAKANPTRTDGKGDKVVFEGHRANSNSLPKGLKKLKKRPTVKPAGRGTKRAAAFRAGGGRKKRDKTS</sequence>
<dbReference type="Pfam" id="PF00076">
    <property type="entry name" value="RRM_1"/>
    <property type="match status" value="1"/>
</dbReference>
<evidence type="ECO:0000256" key="5">
    <source>
        <dbReference type="ARBA" id="ARBA00022884"/>
    </source>
</evidence>
<dbReference type="SMART" id="SM00360">
    <property type="entry name" value="RRM"/>
    <property type="match status" value="1"/>
</dbReference>
<dbReference type="PANTHER" id="PTHR23236">
    <property type="entry name" value="EUKARYOTIC TRANSLATION INITIATION FACTOR 4B/4H"/>
    <property type="match status" value="1"/>
</dbReference>
<feature type="compositionally biased region" description="Basic residues" evidence="8">
    <location>
        <begin position="522"/>
        <end position="531"/>
    </location>
</feature>
<comment type="function">
    <text evidence="1">Involved in pre-25S rRNA processing.</text>
</comment>
<keyword evidence="5 7" id="KW-0694">RNA-binding</keyword>
<comment type="caution">
    <text evidence="10">The sequence shown here is derived from an EMBL/GenBank/DDBJ whole genome shotgun (WGS) entry which is preliminary data.</text>
</comment>
<evidence type="ECO:0000259" key="9">
    <source>
        <dbReference type="PROSITE" id="PS50102"/>
    </source>
</evidence>
<feature type="compositionally biased region" description="Basic and acidic residues" evidence="8">
    <location>
        <begin position="180"/>
        <end position="204"/>
    </location>
</feature>
<feature type="compositionally biased region" description="Acidic residues" evidence="8">
    <location>
        <begin position="152"/>
        <end position="164"/>
    </location>
</feature>
<dbReference type="InterPro" id="IPR000504">
    <property type="entry name" value="RRM_dom"/>
</dbReference>
<organism evidence="10 11">
    <name type="scientific">Lithohypha guttulata</name>
    <dbReference type="NCBI Taxonomy" id="1690604"/>
    <lineage>
        <taxon>Eukaryota</taxon>
        <taxon>Fungi</taxon>
        <taxon>Dikarya</taxon>
        <taxon>Ascomycota</taxon>
        <taxon>Pezizomycotina</taxon>
        <taxon>Eurotiomycetes</taxon>
        <taxon>Chaetothyriomycetidae</taxon>
        <taxon>Chaetothyriales</taxon>
        <taxon>Trichomeriaceae</taxon>
        <taxon>Lithohypha</taxon>
    </lineage>
</organism>
<feature type="region of interest" description="Disordered" evidence="8">
    <location>
        <begin position="344"/>
        <end position="364"/>
    </location>
</feature>